<accession>A0A0N4V1Y3</accession>
<reference evidence="1 2" key="2">
    <citation type="submission" date="2018-10" db="EMBL/GenBank/DDBJ databases">
        <authorList>
            <consortium name="Pathogen Informatics"/>
        </authorList>
    </citation>
    <scope>NUCLEOTIDE SEQUENCE [LARGE SCALE GENOMIC DNA]</scope>
</reference>
<dbReference type="AlphaFoldDB" id="A0A0N4V1Y3"/>
<sequence>MYRMIATGTLNQEKHWKRLDEAAALINEAAGEEELDPTVLPYELEEIVGNIKMEGDKLSDNMKRQNINLWIAAMGTGIEPTL</sequence>
<proteinExistence type="predicted"/>
<dbReference type="Proteomes" id="UP000274131">
    <property type="component" value="Unassembled WGS sequence"/>
</dbReference>
<reference evidence="3" key="1">
    <citation type="submission" date="2017-02" db="UniProtKB">
        <authorList>
            <consortium name="WormBaseParasite"/>
        </authorList>
    </citation>
    <scope>IDENTIFICATION</scope>
</reference>
<dbReference type="EMBL" id="UXUI01007659">
    <property type="protein sequence ID" value="VDD88552.1"/>
    <property type="molecule type" value="Genomic_DNA"/>
</dbReference>
<protein>
    <submittedName>
        <fullName evidence="3">TnpV protein</fullName>
    </submittedName>
</protein>
<evidence type="ECO:0000313" key="1">
    <source>
        <dbReference type="EMBL" id="VDD88552.1"/>
    </source>
</evidence>
<evidence type="ECO:0000313" key="3">
    <source>
        <dbReference type="WBParaSite" id="EVEC_0000398701-mRNA-1"/>
    </source>
</evidence>
<organism evidence="3">
    <name type="scientific">Enterobius vermicularis</name>
    <name type="common">Human pinworm</name>
    <dbReference type="NCBI Taxonomy" id="51028"/>
    <lineage>
        <taxon>Eukaryota</taxon>
        <taxon>Metazoa</taxon>
        <taxon>Ecdysozoa</taxon>
        <taxon>Nematoda</taxon>
        <taxon>Chromadorea</taxon>
        <taxon>Rhabditida</taxon>
        <taxon>Spirurina</taxon>
        <taxon>Oxyuridomorpha</taxon>
        <taxon>Oxyuroidea</taxon>
        <taxon>Oxyuridae</taxon>
        <taxon>Enterobius</taxon>
    </lineage>
</organism>
<keyword evidence="2" id="KW-1185">Reference proteome</keyword>
<evidence type="ECO:0000313" key="2">
    <source>
        <dbReference type="Proteomes" id="UP000274131"/>
    </source>
</evidence>
<gene>
    <name evidence="1" type="ORF">EVEC_LOCUS3695</name>
</gene>
<dbReference type="WBParaSite" id="EVEC_0000398701-mRNA-1">
    <property type="protein sequence ID" value="EVEC_0000398701-mRNA-1"/>
    <property type="gene ID" value="EVEC_0000398701"/>
</dbReference>
<name>A0A0N4V1Y3_ENTVE</name>